<dbReference type="GO" id="GO:0004175">
    <property type="term" value="F:endopeptidase activity"/>
    <property type="evidence" value="ECO:0007669"/>
    <property type="project" value="UniProtKB-ARBA"/>
</dbReference>
<feature type="region of interest" description="Disordered" evidence="1">
    <location>
        <begin position="279"/>
        <end position="300"/>
    </location>
</feature>
<organism evidence="4 5">
    <name type="scientific">Haloferax profundi</name>
    <dbReference type="NCBI Taxonomy" id="1544718"/>
    <lineage>
        <taxon>Archaea</taxon>
        <taxon>Methanobacteriati</taxon>
        <taxon>Methanobacteriota</taxon>
        <taxon>Stenosarchaea group</taxon>
        <taxon>Halobacteria</taxon>
        <taxon>Halobacteriales</taxon>
        <taxon>Haloferacaceae</taxon>
        <taxon>Haloferax</taxon>
    </lineage>
</organism>
<dbReference type="InterPro" id="IPR003675">
    <property type="entry name" value="Rce1/LyrA-like_dom"/>
</dbReference>
<dbReference type="Pfam" id="PF02517">
    <property type="entry name" value="Rce1-like"/>
    <property type="match status" value="1"/>
</dbReference>
<evidence type="ECO:0000256" key="1">
    <source>
        <dbReference type="SAM" id="MobiDB-lite"/>
    </source>
</evidence>
<dbReference type="OrthoDB" id="28575at2157"/>
<dbReference type="AlphaFoldDB" id="A0A0W1SV42"/>
<gene>
    <name evidence="4" type="ORF">AUR66_08700</name>
</gene>
<feature type="transmembrane region" description="Helical" evidence="2">
    <location>
        <begin position="40"/>
        <end position="63"/>
    </location>
</feature>
<dbReference type="PANTHER" id="PTHR35797">
    <property type="entry name" value="PROTEASE-RELATED"/>
    <property type="match status" value="1"/>
</dbReference>
<feature type="transmembrane region" description="Helical" evidence="2">
    <location>
        <begin position="192"/>
        <end position="210"/>
    </location>
</feature>
<comment type="caution">
    <text evidence="4">The sequence shown here is derived from an EMBL/GenBank/DDBJ whole genome shotgun (WGS) entry which is preliminary data.</text>
</comment>
<feature type="transmembrane region" description="Helical" evidence="2">
    <location>
        <begin position="156"/>
        <end position="172"/>
    </location>
</feature>
<feature type="transmembrane region" description="Helical" evidence="2">
    <location>
        <begin position="112"/>
        <end position="135"/>
    </location>
</feature>
<accession>A0A0W1SV42</accession>
<feature type="transmembrane region" description="Helical" evidence="2">
    <location>
        <begin position="84"/>
        <end position="106"/>
    </location>
</feature>
<keyword evidence="2" id="KW-0472">Membrane</keyword>
<dbReference type="GO" id="GO:0080120">
    <property type="term" value="P:CAAX-box protein maturation"/>
    <property type="evidence" value="ECO:0007669"/>
    <property type="project" value="UniProtKB-ARBA"/>
</dbReference>
<dbReference type="InterPro" id="IPR042150">
    <property type="entry name" value="MmRce1-like"/>
</dbReference>
<name>A0A0W1SV42_9EURY</name>
<evidence type="ECO:0000313" key="4">
    <source>
        <dbReference type="EMBL" id="KTG30253.1"/>
    </source>
</evidence>
<dbReference type="EMBL" id="LOPV01000072">
    <property type="protein sequence ID" value="KTG30253.1"/>
    <property type="molecule type" value="Genomic_DNA"/>
</dbReference>
<protein>
    <recommendedName>
        <fullName evidence="3">CAAX prenyl protease 2/Lysostaphin resistance protein A-like domain-containing protein</fullName>
    </recommendedName>
</protein>
<evidence type="ECO:0000256" key="2">
    <source>
        <dbReference type="SAM" id="Phobius"/>
    </source>
</evidence>
<dbReference type="RefSeq" id="WP_058571161.1">
    <property type="nucleotide sequence ID" value="NZ_LOPV01000072.1"/>
</dbReference>
<keyword evidence="2" id="KW-0812">Transmembrane</keyword>
<proteinExistence type="predicted"/>
<keyword evidence="5" id="KW-1185">Reference proteome</keyword>
<dbReference type="PANTHER" id="PTHR35797:SF1">
    <property type="entry name" value="PROTEASE"/>
    <property type="match status" value="1"/>
</dbReference>
<feature type="transmembrane region" description="Helical" evidence="2">
    <location>
        <begin position="250"/>
        <end position="269"/>
    </location>
</feature>
<evidence type="ECO:0000313" key="5">
    <source>
        <dbReference type="Proteomes" id="UP000053157"/>
    </source>
</evidence>
<feature type="transmembrane region" description="Helical" evidence="2">
    <location>
        <begin position="217"/>
        <end position="244"/>
    </location>
</feature>
<feature type="domain" description="CAAX prenyl protease 2/Lysostaphin resistance protein A-like" evidence="3">
    <location>
        <begin position="125"/>
        <end position="228"/>
    </location>
</feature>
<dbReference type="Proteomes" id="UP000053157">
    <property type="component" value="Unassembled WGS sequence"/>
</dbReference>
<reference evidence="4 5" key="1">
    <citation type="submission" date="2015-12" db="EMBL/GenBank/DDBJ databases">
        <title>Haloferax profundi sp. nov. isolated from the Discovery deep brine-seawater interface in the Red Sea.</title>
        <authorList>
            <person name="Zhang G."/>
            <person name="Stingl U."/>
            <person name="Rashid M."/>
        </authorList>
    </citation>
    <scope>NUCLEOTIDE SEQUENCE [LARGE SCALE GENOMIC DNA]</scope>
    <source>
        <strain evidence="4 5">SB29</strain>
    </source>
</reference>
<feature type="transmembrane region" description="Helical" evidence="2">
    <location>
        <begin position="12"/>
        <end position="34"/>
    </location>
</feature>
<sequence length="300" mass="32496">MSSIRRRITTHPIVAFFVLSFAITWAIDAPVLLFELPPSWATWGLFTLGALGPFVAAAVVLWAGGESIRAWFVPRLRWRLSLRWYAAVLVLPLVFVALGTVMYGLLGYPIDLGVLEMGAAFYLTLPLFIVFEAIVGGGKEELGWRGFALPRLQARYGAVQSGLLIGVLWALWHLPLFFTTSAPHGTWPLGQQVLWGVSMVGFSLVLTWLYNETGSAWLAMLGHGAMNILSGLVPIDAAVVGTPIYDEVRVAAIGTFAVAVWVVALVLVATRGMDHLSREPAATSGFPEATPPVSRPGRAD</sequence>
<keyword evidence="2" id="KW-1133">Transmembrane helix</keyword>
<evidence type="ECO:0000259" key="3">
    <source>
        <dbReference type="Pfam" id="PF02517"/>
    </source>
</evidence>